<dbReference type="RefSeq" id="WP_317945143.1">
    <property type="nucleotide sequence ID" value="NZ_JAUBDI010000014.1"/>
</dbReference>
<dbReference type="Gene3D" id="1.20.1250.20">
    <property type="entry name" value="MFS general substrate transporter like domains"/>
    <property type="match status" value="2"/>
</dbReference>
<evidence type="ECO:0000313" key="8">
    <source>
        <dbReference type="EMBL" id="MDW0114251.1"/>
    </source>
</evidence>
<dbReference type="InterPro" id="IPR011701">
    <property type="entry name" value="MFS"/>
</dbReference>
<feature type="transmembrane region" description="Helical" evidence="6">
    <location>
        <begin position="357"/>
        <end position="377"/>
    </location>
</feature>
<accession>A0ABU4GBG6</accession>
<dbReference type="PROSITE" id="PS50850">
    <property type="entry name" value="MFS"/>
    <property type="match status" value="1"/>
</dbReference>
<organism evidence="8 9">
    <name type="scientific">Sporosarcina saromensis</name>
    <dbReference type="NCBI Taxonomy" id="359365"/>
    <lineage>
        <taxon>Bacteria</taxon>
        <taxon>Bacillati</taxon>
        <taxon>Bacillota</taxon>
        <taxon>Bacilli</taxon>
        <taxon>Bacillales</taxon>
        <taxon>Caryophanaceae</taxon>
        <taxon>Sporosarcina</taxon>
    </lineage>
</organism>
<feature type="domain" description="Major facilitator superfamily (MFS) profile" evidence="7">
    <location>
        <begin position="11"/>
        <end position="412"/>
    </location>
</feature>
<feature type="transmembrane region" description="Helical" evidence="6">
    <location>
        <begin position="138"/>
        <end position="158"/>
    </location>
</feature>
<evidence type="ECO:0000256" key="5">
    <source>
        <dbReference type="ARBA" id="ARBA00023136"/>
    </source>
</evidence>
<sequence length="421" mass="44745">MSVQKKRIHYAWWVLVGLVLMVGLAKGGIMTAGGLFLTPVTEDLGIGMGSLTLYFSISSIVTMLFLPIAGKLMAKYDIRILLIVAIVLQGGAFAMFGLMNSVWGWYLFSIPMAMGSVFTGQMAGPVLVNRWFKKHNGLAMGIIISSGGLFGAILQPAAGNLIASEGWRNTYMILGLGVMAIVIPVVLLTIRMAPKQKGLQPYGMAEMPIDAAQTAASVAETGVTSAVAKKSSAFYMLVLFFFLLTSIASFNQHVAPFAMGLGYDIKFAGNAMGGWSLGVVIGALVLGFLSDKIGVKNTSIFSMLLGVVPIVILLFVPGNKMMFTIAVFILGFVIAALGTLGPLLTTALFGNKEYSQIYALAAIGLAVAGIVALPLYGFIYQMTGSYTTVLYAIIAMFVLNVVAILFAFKGKKKLETAGLWS</sequence>
<keyword evidence="9" id="KW-1185">Reference proteome</keyword>
<dbReference type="EMBL" id="JAUBDI010000014">
    <property type="protein sequence ID" value="MDW0114251.1"/>
    <property type="molecule type" value="Genomic_DNA"/>
</dbReference>
<feature type="transmembrane region" description="Helical" evidence="6">
    <location>
        <begin position="170"/>
        <end position="190"/>
    </location>
</feature>
<evidence type="ECO:0000256" key="2">
    <source>
        <dbReference type="ARBA" id="ARBA00022448"/>
    </source>
</evidence>
<evidence type="ECO:0000256" key="3">
    <source>
        <dbReference type="ARBA" id="ARBA00022692"/>
    </source>
</evidence>
<keyword evidence="2" id="KW-0813">Transport</keyword>
<evidence type="ECO:0000259" key="7">
    <source>
        <dbReference type="PROSITE" id="PS50850"/>
    </source>
</evidence>
<dbReference type="Pfam" id="PF07690">
    <property type="entry name" value="MFS_1"/>
    <property type="match status" value="1"/>
</dbReference>
<dbReference type="InterPro" id="IPR020846">
    <property type="entry name" value="MFS_dom"/>
</dbReference>
<reference evidence="8 9" key="1">
    <citation type="submission" date="2023-06" db="EMBL/GenBank/DDBJ databases">
        <title>Sporosarcina sp. nov., isolated from Korean traditional fermented seafood 'Jeotgal'.</title>
        <authorList>
            <person name="Yang A.I."/>
            <person name="Shin N.-R."/>
        </authorList>
    </citation>
    <scope>NUCLEOTIDE SEQUENCE [LARGE SCALE GENOMIC DNA]</scope>
    <source>
        <strain evidence="8 9">KCTC13119</strain>
    </source>
</reference>
<feature type="transmembrane region" description="Helical" evidence="6">
    <location>
        <begin position="322"/>
        <end position="345"/>
    </location>
</feature>
<evidence type="ECO:0000256" key="1">
    <source>
        <dbReference type="ARBA" id="ARBA00004651"/>
    </source>
</evidence>
<dbReference type="InterPro" id="IPR036259">
    <property type="entry name" value="MFS_trans_sf"/>
</dbReference>
<dbReference type="PANTHER" id="PTHR11360:SF284">
    <property type="entry name" value="EG:103B4.3 PROTEIN-RELATED"/>
    <property type="match status" value="1"/>
</dbReference>
<feature type="transmembrane region" description="Helical" evidence="6">
    <location>
        <begin position="389"/>
        <end position="408"/>
    </location>
</feature>
<gene>
    <name evidence="8" type="ORF">QT711_13725</name>
</gene>
<feature type="transmembrane region" description="Helical" evidence="6">
    <location>
        <begin position="300"/>
        <end position="316"/>
    </location>
</feature>
<feature type="transmembrane region" description="Helical" evidence="6">
    <location>
        <begin position="44"/>
        <end position="66"/>
    </location>
</feature>
<evidence type="ECO:0000256" key="4">
    <source>
        <dbReference type="ARBA" id="ARBA00022989"/>
    </source>
</evidence>
<evidence type="ECO:0000256" key="6">
    <source>
        <dbReference type="SAM" id="Phobius"/>
    </source>
</evidence>
<feature type="transmembrane region" description="Helical" evidence="6">
    <location>
        <begin position="12"/>
        <end position="38"/>
    </location>
</feature>
<dbReference type="Proteomes" id="UP001282284">
    <property type="component" value="Unassembled WGS sequence"/>
</dbReference>
<evidence type="ECO:0000313" key="9">
    <source>
        <dbReference type="Proteomes" id="UP001282284"/>
    </source>
</evidence>
<comment type="subcellular location">
    <subcellularLocation>
        <location evidence="1">Cell membrane</location>
        <topology evidence="1">Multi-pass membrane protein</topology>
    </subcellularLocation>
</comment>
<feature type="transmembrane region" description="Helical" evidence="6">
    <location>
        <begin position="78"/>
        <end position="99"/>
    </location>
</feature>
<name>A0ABU4GBG6_9BACL</name>
<comment type="caution">
    <text evidence="8">The sequence shown here is derived from an EMBL/GenBank/DDBJ whole genome shotgun (WGS) entry which is preliminary data.</text>
</comment>
<feature type="transmembrane region" description="Helical" evidence="6">
    <location>
        <begin position="234"/>
        <end position="255"/>
    </location>
</feature>
<proteinExistence type="predicted"/>
<feature type="transmembrane region" description="Helical" evidence="6">
    <location>
        <begin position="267"/>
        <end position="288"/>
    </location>
</feature>
<dbReference type="SUPFAM" id="SSF103473">
    <property type="entry name" value="MFS general substrate transporter"/>
    <property type="match status" value="1"/>
</dbReference>
<protein>
    <submittedName>
        <fullName evidence="8">MFS transporter</fullName>
    </submittedName>
</protein>
<keyword evidence="3 6" id="KW-0812">Transmembrane</keyword>
<keyword evidence="5 6" id="KW-0472">Membrane</keyword>
<dbReference type="InterPro" id="IPR050327">
    <property type="entry name" value="Proton-linked_MCT"/>
</dbReference>
<dbReference type="PANTHER" id="PTHR11360">
    <property type="entry name" value="MONOCARBOXYLATE TRANSPORTER"/>
    <property type="match status" value="1"/>
</dbReference>
<keyword evidence="4 6" id="KW-1133">Transmembrane helix</keyword>
<feature type="transmembrane region" description="Helical" evidence="6">
    <location>
        <begin position="105"/>
        <end position="126"/>
    </location>
</feature>